<evidence type="ECO:0000256" key="1">
    <source>
        <dbReference type="ARBA" id="ARBA00006962"/>
    </source>
</evidence>
<reference evidence="7 8" key="1">
    <citation type="submission" date="2021-01" db="EMBL/GenBank/DDBJ databases">
        <title>Whole genome shotgun sequence of Asanoa iriomotensis NBRC 100142.</title>
        <authorList>
            <person name="Komaki H."/>
            <person name="Tamura T."/>
        </authorList>
    </citation>
    <scope>NUCLEOTIDE SEQUENCE [LARGE SCALE GENOMIC DNA]</scope>
    <source>
        <strain evidence="7 8">NBRC 100142</strain>
    </source>
</reference>
<evidence type="ECO:0000313" key="7">
    <source>
        <dbReference type="EMBL" id="GIF56413.1"/>
    </source>
</evidence>
<sequence length="398" mass="42369">MRILFSTWAWPSHLYSMVPLARACQAVGHTVAVASQPGLCEAIRQAGLPAVSVGSDVDTVSVFRGFVLAPDRPAWTTGRSSIDPPAGPRPAGPGSNGGSTRPPRVLDLFGRLADVTAGPLLRFGRRWQPDLVIHDPTEFAGPVVASALGVRAIRHLYGLDLMYQLRRFLPAVVAPVAERLGVSNVDVVDAPTIDPCPTDFQLRVDYQPIVIRNEQYHGLPQPPCRPLDPPRRPRVCITWGTTIGRLGGASLHLAGDVARALAPLDADLVVAVTPEQASLLGELPAGVRVVEGTPLSALLPDCTAVVHHGGAGTTLACLRYGLPQLAVPQLPDHALHSRQMVGAGAGITLNRQLATADRLRDAVVALLSEPSHRDRAEQMADQMRLRPRPPDIAALLAS</sequence>
<dbReference type="InterPro" id="IPR010610">
    <property type="entry name" value="EryCIII-like_C"/>
</dbReference>
<evidence type="ECO:0000256" key="4">
    <source>
        <dbReference type="SAM" id="MobiDB-lite"/>
    </source>
</evidence>
<feature type="domain" description="Erythromycin biosynthesis protein CIII-like N-terminal" evidence="6">
    <location>
        <begin position="114"/>
        <end position="240"/>
    </location>
</feature>
<comment type="caution">
    <text evidence="7">The sequence shown here is derived from an EMBL/GenBank/DDBJ whole genome shotgun (WGS) entry which is preliminary data.</text>
</comment>
<feature type="domain" description="Erythromycin biosynthesis protein CIII-like C-terminal" evidence="5">
    <location>
        <begin position="260"/>
        <end position="395"/>
    </location>
</feature>
<protein>
    <submittedName>
        <fullName evidence="7">Glycosyl transferase</fullName>
    </submittedName>
</protein>
<dbReference type="InterPro" id="IPR050426">
    <property type="entry name" value="Glycosyltransferase_28"/>
</dbReference>
<keyword evidence="2" id="KW-0328">Glycosyltransferase</keyword>
<dbReference type="RefSeq" id="WP_203702195.1">
    <property type="nucleotide sequence ID" value="NZ_BAAALU010000006.1"/>
</dbReference>
<dbReference type="Proteomes" id="UP000624325">
    <property type="component" value="Unassembled WGS sequence"/>
</dbReference>
<dbReference type="Gene3D" id="3.40.50.2000">
    <property type="entry name" value="Glycogen Phosphorylase B"/>
    <property type="match status" value="2"/>
</dbReference>
<dbReference type="CDD" id="cd03784">
    <property type="entry name" value="GT1_Gtf-like"/>
    <property type="match status" value="1"/>
</dbReference>
<dbReference type="Pfam" id="PF21036">
    <property type="entry name" value="EryCIII-like_N"/>
    <property type="match status" value="2"/>
</dbReference>
<keyword evidence="3 7" id="KW-0808">Transferase</keyword>
<feature type="region of interest" description="Disordered" evidence="4">
    <location>
        <begin position="76"/>
        <end position="100"/>
    </location>
</feature>
<dbReference type="PANTHER" id="PTHR48050:SF13">
    <property type="entry name" value="STEROL 3-BETA-GLUCOSYLTRANSFERASE UGT80A2"/>
    <property type="match status" value="1"/>
</dbReference>
<comment type="similarity">
    <text evidence="1">Belongs to the glycosyltransferase 28 family.</text>
</comment>
<dbReference type="SUPFAM" id="SSF53756">
    <property type="entry name" value="UDP-Glycosyltransferase/glycogen phosphorylase"/>
    <property type="match status" value="1"/>
</dbReference>
<evidence type="ECO:0000256" key="2">
    <source>
        <dbReference type="ARBA" id="ARBA00022676"/>
    </source>
</evidence>
<accession>A0ABQ4C0V2</accession>
<dbReference type="GO" id="GO:0016740">
    <property type="term" value="F:transferase activity"/>
    <property type="evidence" value="ECO:0007669"/>
    <property type="project" value="UniProtKB-KW"/>
</dbReference>
<evidence type="ECO:0000259" key="6">
    <source>
        <dbReference type="Pfam" id="PF21036"/>
    </source>
</evidence>
<dbReference type="Pfam" id="PF06722">
    <property type="entry name" value="EryCIII-like_C"/>
    <property type="match status" value="1"/>
</dbReference>
<evidence type="ECO:0000256" key="3">
    <source>
        <dbReference type="ARBA" id="ARBA00022679"/>
    </source>
</evidence>
<dbReference type="PANTHER" id="PTHR48050">
    <property type="entry name" value="STEROL 3-BETA-GLUCOSYLTRANSFERASE"/>
    <property type="match status" value="1"/>
</dbReference>
<proteinExistence type="inferred from homology"/>
<evidence type="ECO:0000313" key="8">
    <source>
        <dbReference type="Proteomes" id="UP000624325"/>
    </source>
</evidence>
<gene>
    <name evidence="7" type="ORF">Air01nite_25080</name>
</gene>
<evidence type="ECO:0000259" key="5">
    <source>
        <dbReference type="Pfam" id="PF06722"/>
    </source>
</evidence>
<dbReference type="InterPro" id="IPR002213">
    <property type="entry name" value="UDP_glucos_trans"/>
</dbReference>
<keyword evidence="8" id="KW-1185">Reference proteome</keyword>
<dbReference type="InterPro" id="IPR048284">
    <property type="entry name" value="EryCIII-like_N"/>
</dbReference>
<name>A0ABQ4C0V2_9ACTN</name>
<organism evidence="7 8">
    <name type="scientific">Asanoa iriomotensis</name>
    <dbReference type="NCBI Taxonomy" id="234613"/>
    <lineage>
        <taxon>Bacteria</taxon>
        <taxon>Bacillati</taxon>
        <taxon>Actinomycetota</taxon>
        <taxon>Actinomycetes</taxon>
        <taxon>Micromonosporales</taxon>
        <taxon>Micromonosporaceae</taxon>
        <taxon>Asanoa</taxon>
    </lineage>
</organism>
<feature type="domain" description="Erythromycin biosynthesis protein CIII-like N-terminal" evidence="6">
    <location>
        <begin position="23"/>
        <end position="64"/>
    </location>
</feature>
<dbReference type="EMBL" id="BONC01000014">
    <property type="protein sequence ID" value="GIF56413.1"/>
    <property type="molecule type" value="Genomic_DNA"/>
</dbReference>